<dbReference type="Proteomes" id="UP000540412">
    <property type="component" value="Unassembled WGS sequence"/>
</dbReference>
<name>A0A7W9PCW7_9NOCA</name>
<feature type="compositionally biased region" description="Acidic residues" evidence="1">
    <location>
        <begin position="44"/>
        <end position="57"/>
    </location>
</feature>
<reference evidence="3 4" key="1">
    <citation type="submission" date="2020-08" db="EMBL/GenBank/DDBJ databases">
        <title>Sequencing the genomes of 1000 actinobacteria strains.</title>
        <authorList>
            <person name="Klenk H.-P."/>
        </authorList>
    </citation>
    <scope>NUCLEOTIDE SEQUENCE [LARGE SCALE GENOMIC DNA]</scope>
    <source>
        <strain evidence="3 4">DSM 43582</strain>
    </source>
</reference>
<keyword evidence="4" id="KW-1185">Reference proteome</keyword>
<dbReference type="AlphaFoldDB" id="A0A7W9PCW7"/>
<feature type="region of interest" description="Disordered" evidence="1">
    <location>
        <begin position="29"/>
        <end position="57"/>
    </location>
</feature>
<evidence type="ECO:0000313" key="4">
    <source>
        <dbReference type="Proteomes" id="UP000540412"/>
    </source>
</evidence>
<accession>A0A7W9PCW7</accession>
<keyword evidence="2" id="KW-1133">Transmembrane helix</keyword>
<evidence type="ECO:0000256" key="2">
    <source>
        <dbReference type="SAM" id="Phobius"/>
    </source>
</evidence>
<comment type="caution">
    <text evidence="3">The sequence shown here is derived from an EMBL/GenBank/DDBJ whole genome shotgun (WGS) entry which is preliminary data.</text>
</comment>
<feature type="transmembrane region" description="Helical" evidence="2">
    <location>
        <begin position="6"/>
        <end position="25"/>
    </location>
</feature>
<evidence type="ECO:0000313" key="3">
    <source>
        <dbReference type="EMBL" id="MBB5913596.1"/>
    </source>
</evidence>
<organism evidence="3 4">
    <name type="scientific">Nocardia transvalensis</name>
    <dbReference type="NCBI Taxonomy" id="37333"/>
    <lineage>
        <taxon>Bacteria</taxon>
        <taxon>Bacillati</taxon>
        <taxon>Actinomycetota</taxon>
        <taxon>Actinomycetes</taxon>
        <taxon>Mycobacteriales</taxon>
        <taxon>Nocardiaceae</taxon>
        <taxon>Nocardia</taxon>
    </lineage>
</organism>
<protein>
    <submittedName>
        <fullName evidence="3">Uncharacterized protein</fullName>
    </submittedName>
</protein>
<keyword evidence="2" id="KW-0472">Membrane</keyword>
<dbReference type="EMBL" id="JACHIT010000001">
    <property type="protein sequence ID" value="MBB5913596.1"/>
    <property type="molecule type" value="Genomic_DNA"/>
</dbReference>
<gene>
    <name evidence="3" type="ORF">BJY24_002463</name>
</gene>
<sequence>MIGWQVGLIVAISIPLFVFIAALLWSQPRPEGKSASGIRHRIESEDESSAEQWSEEE</sequence>
<keyword evidence="2" id="KW-0812">Transmembrane</keyword>
<proteinExistence type="predicted"/>
<evidence type="ECO:0000256" key="1">
    <source>
        <dbReference type="SAM" id="MobiDB-lite"/>
    </source>
</evidence>